<dbReference type="InterPro" id="IPR001296">
    <property type="entry name" value="Glyco_trans_1"/>
</dbReference>
<dbReference type="InterPro" id="IPR028098">
    <property type="entry name" value="Glyco_trans_4-like_N"/>
</dbReference>
<keyword evidence="1" id="KW-0328">Glycosyltransferase</keyword>
<dbReference type="Gene3D" id="3.40.50.2000">
    <property type="entry name" value="Glycogen Phosphorylase B"/>
    <property type="match status" value="2"/>
</dbReference>
<organism evidence="6 7">
    <name type="scientific">Pseudonocardia broussonetiae</name>
    <dbReference type="NCBI Taxonomy" id="2736640"/>
    <lineage>
        <taxon>Bacteria</taxon>
        <taxon>Bacillati</taxon>
        <taxon>Actinomycetota</taxon>
        <taxon>Actinomycetes</taxon>
        <taxon>Pseudonocardiales</taxon>
        <taxon>Pseudonocardiaceae</taxon>
        <taxon>Pseudonocardia</taxon>
    </lineage>
</organism>
<evidence type="ECO:0000256" key="1">
    <source>
        <dbReference type="ARBA" id="ARBA00022676"/>
    </source>
</evidence>
<evidence type="ECO:0000313" key="7">
    <source>
        <dbReference type="Proteomes" id="UP000505377"/>
    </source>
</evidence>
<gene>
    <name evidence="6" type="ORF">HOP40_26110</name>
</gene>
<sequence>MRIDMVSEHASPLARPGGPDSGGQNVHVAELSRALGAQGHEVVVWTRRDDPAVPASVPFAPGVTVRHMDAGPAAPVPKDHLVPHVPQMAAVLERAWAQDPPDVVHGHFWMSGLATVAAAGRVGVPAVQTFHALGVVKRRHQGREDTSPAGRIAAEQAVAGRVDQVVATCSDEAFELVRMGVRRDRISVVPCGVDTERFHPDGQAAERDPAVPRLVSIGRLVRRKGVDEAVRALSRVPGAELVVAGGPAAGELDDDPDIQRLRAVAEQAGVTDRVRFVGAVARDDVPALMRSADVVVCVPWYEPFGMVPLEAMASGRPVVAAAVGGLTDTVVDGVTGVHVPPKRPDRLAVALRRMLAQPALLEGFGVAGRDRAASCYGWPRVAESTAHAYERAIGRRRPSAVDLADVDDDVAR</sequence>
<evidence type="ECO:0000259" key="4">
    <source>
        <dbReference type="Pfam" id="PF00534"/>
    </source>
</evidence>
<dbReference type="Pfam" id="PF13439">
    <property type="entry name" value="Glyco_transf_4"/>
    <property type="match status" value="1"/>
</dbReference>
<keyword evidence="7" id="KW-1185">Reference proteome</keyword>
<dbReference type="Proteomes" id="UP000505377">
    <property type="component" value="Chromosome"/>
</dbReference>
<feature type="region of interest" description="Disordered" evidence="3">
    <location>
        <begin position="1"/>
        <end position="25"/>
    </location>
</feature>
<dbReference type="KEGG" id="pbro:HOP40_26110"/>
<dbReference type="GO" id="GO:0016758">
    <property type="term" value="F:hexosyltransferase activity"/>
    <property type="evidence" value="ECO:0007669"/>
    <property type="project" value="TreeGrafter"/>
</dbReference>
<dbReference type="InterPro" id="IPR050194">
    <property type="entry name" value="Glycosyltransferase_grp1"/>
</dbReference>
<reference evidence="6 7" key="1">
    <citation type="submission" date="2020-05" db="EMBL/GenBank/DDBJ databases">
        <authorList>
            <person name="Mo P."/>
        </authorList>
    </citation>
    <scope>NUCLEOTIDE SEQUENCE [LARGE SCALE GENOMIC DNA]</scope>
    <source>
        <strain evidence="6 7">Gen01</strain>
    </source>
</reference>
<dbReference type="PANTHER" id="PTHR45947">
    <property type="entry name" value="SULFOQUINOVOSYL TRANSFERASE SQD2"/>
    <property type="match status" value="1"/>
</dbReference>
<protein>
    <submittedName>
        <fullName evidence="6">Glycosyltransferase</fullName>
    </submittedName>
</protein>
<dbReference type="Pfam" id="PF00534">
    <property type="entry name" value="Glycos_transf_1"/>
    <property type="match status" value="1"/>
</dbReference>
<dbReference type="AlphaFoldDB" id="A0A6M6JQF6"/>
<proteinExistence type="predicted"/>
<feature type="domain" description="Glycosyltransferase subfamily 4-like N-terminal" evidence="5">
    <location>
        <begin position="22"/>
        <end position="197"/>
    </location>
</feature>
<dbReference type="GO" id="GO:1901137">
    <property type="term" value="P:carbohydrate derivative biosynthetic process"/>
    <property type="evidence" value="ECO:0007669"/>
    <property type="project" value="UniProtKB-ARBA"/>
</dbReference>
<dbReference type="SUPFAM" id="SSF53756">
    <property type="entry name" value="UDP-Glycosyltransferase/glycogen phosphorylase"/>
    <property type="match status" value="1"/>
</dbReference>
<keyword evidence="2 6" id="KW-0808">Transferase</keyword>
<evidence type="ECO:0000256" key="2">
    <source>
        <dbReference type="ARBA" id="ARBA00022679"/>
    </source>
</evidence>
<dbReference type="PANTHER" id="PTHR45947:SF3">
    <property type="entry name" value="SULFOQUINOVOSYL TRANSFERASE SQD2"/>
    <property type="match status" value="1"/>
</dbReference>
<dbReference type="RefSeq" id="WP_172163163.1">
    <property type="nucleotide sequence ID" value="NZ_CP053564.1"/>
</dbReference>
<evidence type="ECO:0000313" key="6">
    <source>
        <dbReference type="EMBL" id="QJY48822.1"/>
    </source>
</evidence>
<accession>A0A6M6JQF6</accession>
<evidence type="ECO:0000256" key="3">
    <source>
        <dbReference type="SAM" id="MobiDB-lite"/>
    </source>
</evidence>
<dbReference type="EMBL" id="CP053564">
    <property type="protein sequence ID" value="QJY48822.1"/>
    <property type="molecule type" value="Genomic_DNA"/>
</dbReference>
<evidence type="ECO:0000259" key="5">
    <source>
        <dbReference type="Pfam" id="PF13439"/>
    </source>
</evidence>
<feature type="domain" description="Glycosyl transferase family 1" evidence="4">
    <location>
        <begin position="212"/>
        <end position="369"/>
    </location>
</feature>
<name>A0A6M6JQF6_9PSEU</name>